<feature type="compositionally biased region" description="Low complexity" evidence="1">
    <location>
        <begin position="44"/>
        <end position="57"/>
    </location>
</feature>
<evidence type="ECO:0000256" key="2">
    <source>
        <dbReference type="SAM" id="Phobius"/>
    </source>
</evidence>
<sequence>MMPPELQPRLFRPYISSSVSAPTFSSFNGDYSPERNPNPNPGLRSVSGSSSGSSSRSLKNSRFAPSSFLHNLRIAIALVPCAAFLLDLGGTPVVATLTLGLMISYILDSLNFKSGSFFGVWFSLICAQIAFFFSSSLILTFNSIPLGLLAAFLCAKTNFLIGVWASLQFKWIQIENPSIVLALERLLFACVPLAASALFTWATISAIGMTNASYYLMVFNCIFYWLFSIPRVSSFKSKQEVGYHGGEVPDDTLILGPLESCFHTLNLLFFPLLFHIASHYSVMFSSAASVSDLFLLFFIPFLFQLYASTRGALWWVTKDPHQLQSIRVMNGAIALVVVVICLEIRVVFRSFGRYIQVPPPLNYLLVTTTMLGGASAAGAYAVGMISDAFSSVAFTALAVIVSAAGAIVVGFPLLFLPLPSVSGFYLARFFTKKSLPSYFAFVVLGSLMVTWFVTHNFWDLNIWLAGMSLKSFCKLIVANVVLAMAIPGLALLPSKIHFLTEVGLISHALLLCYIENRFFNYSSIYYYGLEDDVMYPSYVVITTTFVGLALVRRLFMDHRIGPKAVWILTCLYSSKLAMLFITSKSVVWVSAVLLLAVSPPLLLYKEKSRTASKMKPWQGYAHASVVALSVWFCRETIFEALQWWNGRPPSDGLLLGFCIVLTGLACVPIVALHFSHVLSAKRCLVLVVATGLLFILMQPPIPLSWTYRSDLIKAARQSSDDISIYGFVASKPTWPSWLLIAAILLTLAAVTSIIPIKYMVELRAFYSIALGISLGIYISAEYFLQAAILHALIVVTMVCASVFVVFTHFPSASSTKLLPWVFALLVALFPVTYLLEGQVRIKSIIGDGGGADILEEGKQAHYITGC</sequence>
<keyword evidence="2" id="KW-1133">Transmembrane helix</keyword>
<feature type="transmembrane region" description="Helical" evidence="2">
    <location>
        <begin position="212"/>
        <end position="229"/>
    </location>
</feature>
<organism evidence="3 4">
    <name type="scientific">Liquidambar formosana</name>
    <name type="common">Formosan gum</name>
    <dbReference type="NCBI Taxonomy" id="63359"/>
    <lineage>
        <taxon>Eukaryota</taxon>
        <taxon>Viridiplantae</taxon>
        <taxon>Streptophyta</taxon>
        <taxon>Embryophyta</taxon>
        <taxon>Tracheophyta</taxon>
        <taxon>Spermatophyta</taxon>
        <taxon>Magnoliopsida</taxon>
        <taxon>eudicotyledons</taxon>
        <taxon>Gunneridae</taxon>
        <taxon>Pentapetalae</taxon>
        <taxon>Saxifragales</taxon>
        <taxon>Altingiaceae</taxon>
        <taxon>Liquidambar</taxon>
    </lineage>
</organism>
<comment type="caution">
    <text evidence="3">The sequence shown here is derived from an EMBL/GenBank/DDBJ whole genome shotgun (WGS) entry which is preliminary data.</text>
</comment>
<name>A0AAP0RF91_LIQFO</name>
<feature type="transmembrane region" description="Helical" evidence="2">
    <location>
        <begin position="360"/>
        <end position="382"/>
    </location>
</feature>
<feature type="transmembrane region" description="Helical" evidence="2">
    <location>
        <begin position="267"/>
        <end position="287"/>
    </location>
</feature>
<accession>A0AAP0RF91</accession>
<feature type="transmembrane region" description="Helical" evidence="2">
    <location>
        <begin position="563"/>
        <end position="581"/>
    </location>
</feature>
<feature type="transmembrane region" description="Helical" evidence="2">
    <location>
        <begin position="328"/>
        <end position="348"/>
    </location>
</feature>
<evidence type="ECO:0008006" key="5">
    <source>
        <dbReference type="Google" id="ProtNLM"/>
    </source>
</evidence>
<feature type="transmembrane region" description="Helical" evidence="2">
    <location>
        <begin position="587"/>
        <end position="604"/>
    </location>
</feature>
<feature type="transmembrane region" description="Helical" evidence="2">
    <location>
        <begin position="117"/>
        <end position="138"/>
    </location>
</feature>
<gene>
    <name evidence="3" type="ORF">L1049_006268</name>
</gene>
<dbReference type="Proteomes" id="UP001415857">
    <property type="component" value="Unassembled WGS sequence"/>
</dbReference>
<feature type="transmembrane region" description="Helical" evidence="2">
    <location>
        <begin position="786"/>
        <end position="805"/>
    </location>
</feature>
<keyword evidence="2" id="KW-0472">Membrane</keyword>
<feature type="transmembrane region" description="Helical" evidence="2">
    <location>
        <begin position="92"/>
        <end position="110"/>
    </location>
</feature>
<feature type="transmembrane region" description="Helical" evidence="2">
    <location>
        <begin position="475"/>
        <end position="492"/>
    </location>
</feature>
<evidence type="ECO:0000256" key="1">
    <source>
        <dbReference type="SAM" id="MobiDB-lite"/>
    </source>
</evidence>
<protein>
    <recommendedName>
        <fullName evidence="5">No exine formation 1</fullName>
    </recommendedName>
</protein>
<keyword evidence="4" id="KW-1185">Reference proteome</keyword>
<feature type="transmembrane region" description="Helical" evidence="2">
    <location>
        <begin position="616"/>
        <end position="632"/>
    </location>
</feature>
<feature type="transmembrane region" description="Helical" evidence="2">
    <location>
        <begin position="683"/>
        <end position="701"/>
    </location>
</feature>
<reference evidence="3 4" key="1">
    <citation type="journal article" date="2024" name="Plant J.">
        <title>Genome sequences and population genomics reveal climatic adaptation and genomic divergence between two closely related sweetgum species.</title>
        <authorList>
            <person name="Xu W.Q."/>
            <person name="Ren C.Q."/>
            <person name="Zhang X.Y."/>
            <person name="Comes H.P."/>
            <person name="Liu X.H."/>
            <person name="Li Y.G."/>
            <person name="Kettle C.J."/>
            <person name="Jalonen R."/>
            <person name="Gaisberger H."/>
            <person name="Ma Y.Z."/>
            <person name="Qiu Y.X."/>
        </authorList>
    </citation>
    <scope>NUCLEOTIDE SEQUENCE [LARGE SCALE GENOMIC DNA]</scope>
    <source>
        <strain evidence="3">Hangzhou</strain>
    </source>
</reference>
<dbReference type="PANTHER" id="PTHR35313:SF1">
    <property type="entry name" value="NO EXINE FORMATION 1"/>
    <property type="match status" value="1"/>
</dbReference>
<proteinExistence type="predicted"/>
<feature type="region of interest" description="Disordered" evidence="1">
    <location>
        <begin position="30"/>
        <end position="58"/>
    </location>
</feature>
<feature type="transmembrane region" description="Helical" evidence="2">
    <location>
        <begin position="533"/>
        <end position="551"/>
    </location>
</feature>
<dbReference type="AlphaFoldDB" id="A0AAP0RF91"/>
<dbReference type="EMBL" id="JBBPBK010000010">
    <property type="protein sequence ID" value="KAK9276732.1"/>
    <property type="molecule type" value="Genomic_DNA"/>
</dbReference>
<keyword evidence="2" id="KW-0812">Transmembrane</keyword>
<dbReference type="PANTHER" id="PTHR35313">
    <property type="entry name" value="NO EXINE FORMATION 1"/>
    <property type="match status" value="1"/>
</dbReference>
<feature type="transmembrane region" description="Helical" evidence="2">
    <location>
        <begin position="186"/>
        <end position="206"/>
    </location>
</feature>
<evidence type="ECO:0000313" key="4">
    <source>
        <dbReference type="Proteomes" id="UP001415857"/>
    </source>
</evidence>
<feature type="transmembrane region" description="Helical" evidence="2">
    <location>
        <begin position="435"/>
        <end position="454"/>
    </location>
</feature>
<feature type="transmembrane region" description="Helical" evidence="2">
    <location>
        <begin position="394"/>
        <end position="415"/>
    </location>
</feature>
<feature type="transmembrane region" description="Helical" evidence="2">
    <location>
        <begin position="293"/>
        <end position="316"/>
    </location>
</feature>
<feature type="transmembrane region" description="Helical" evidence="2">
    <location>
        <begin position="652"/>
        <end position="671"/>
    </location>
</feature>
<feature type="transmembrane region" description="Helical" evidence="2">
    <location>
        <begin position="144"/>
        <end position="165"/>
    </location>
</feature>
<evidence type="ECO:0000313" key="3">
    <source>
        <dbReference type="EMBL" id="KAK9276732.1"/>
    </source>
</evidence>
<feature type="transmembrane region" description="Helical" evidence="2">
    <location>
        <begin position="763"/>
        <end position="780"/>
    </location>
</feature>
<feature type="transmembrane region" description="Helical" evidence="2">
    <location>
        <begin position="817"/>
        <end position="835"/>
    </location>
</feature>
<feature type="transmembrane region" description="Helical" evidence="2">
    <location>
        <begin position="737"/>
        <end position="756"/>
    </location>
</feature>